<dbReference type="PANTHER" id="PTHR38781:SF1">
    <property type="entry name" value="ANTITOXIN DINJ-RELATED"/>
    <property type="match status" value="1"/>
</dbReference>
<sequence length="91" mass="10304">MASHEKRRIQVQVDKELADNTEQVLQRLGLTQTTAITMLYKRIVATGAIPFELALTESEKATLHFLENTEDTPATAFKDAKAVEEWLNEDE</sequence>
<dbReference type="InterPro" id="IPR013321">
    <property type="entry name" value="Arc_rbn_hlx_hlx"/>
</dbReference>
<dbReference type="Gene3D" id="1.10.1220.10">
    <property type="entry name" value="Met repressor-like"/>
    <property type="match status" value="1"/>
</dbReference>
<proteinExistence type="inferred from homology"/>
<dbReference type="PANTHER" id="PTHR38781">
    <property type="entry name" value="ANTITOXIN DINJ-RELATED"/>
    <property type="match status" value="1"/>
</dbReference>
<gene>
    <name evidence="3" type="ORF">LACPH_002266</name>
</gene>
<keyword evidence="2" id="KW-1277">Toxin-antitoxin system</keyword>
<evidence type="ECO:0000313" key="4">
    <source>
        <dbReference type="Proteomes" id="UP001233112"/>
    </source>
</evidence>
<reference evidence="3 4" key="1">
    <citation type="submission" date="2023-08" db="EMBL/GenBank/DDBJ databases">
        <authorList>
            <person name="Buchebner-Jance M."/>
        </authorList>
    </citation>
    <scope>NUCLEOTIDE SEQUENCE [LARGE SCALE GENOMIC DNA]</scope>
    <source>
        <strain evidence="3 4">NCIMB 15471</strain>
    </source>
</reference>
<evidence type="ECO:0000313" key="3">
    <source>
        <dbReference type="EMBL" id="WLV77513.1"/>
    </source>
</evidence>
<organism evidence="3 4">
    <name type="scientific">Lacticaseibacillus parahuelsenbergensis</name>
    <dbReference type="NCBI Taxonomy" id="3068305"/>
    <lineage>
        <taxon>Bacteria</taxon>
        <taxon>Bacillati</taxon>
        <taxon>Bacillota</taxon>
        <taxon>Bacilli</taxon>
        <taxon>Lactobacillales</taxon>
        <taxon>Lactobacillaceae</taxon>
        <taxon>Lacticaseibacillus</taxon>
    </lineage>
</organism>
<protein>
    <submittedName>
        <fullName evidence="3">Type II toxin-antitoxin system RelB/DinJ family antitoxin</fullName>
    </submittedName>
</protein>
<evidence type="ECO:0000256" key="1">
    <source>
        <dbReference type="ARBA" id="ARBA00010562"/>
    </source>
</evidence>
<dbReference type="Proteomes" id="UP001233112">
    <property type="component" value="Chromosome"/>
</dbReference>
<dbReference type="Pfam" id="PF04221">
    <property type="entry name" value="RelB"/>
    <property type="match status" value="1"/>
</dbReference>
<name>A0ABY9L1I8_9LACO</name>
<dbReference type="EMBL" id="CP132482">
    <property type="protein sequence ID" value="WLV77513.1"/>
    <property type="molecule type" value="Genomic_DNA"/>
</dbReference>
<comment type="similarity">
    <text evidence="1">Belongs to the RelB/DinJ antitoxin family.</text>
</comment>
<accession>A0ABY9L1I8</accession>
<dbReference type="InterPro" id="IPR007337">
    <property type="entry name" value="RelB/DinJ"/>
</dbReference>
<keyword evidence="4" id="KW-1185">Reference proteome</keyword>
<dbReference type="RefSeq" id="WP_306386980.1">
    <property type="nucleotide sequence ID" value="NZ_CP132482.1"/>
</dbReference>
<dbReference type="NCBIfam" id="TIGR02384">
    <property type="entry name" value="RelB_DinJ"/>
    <property type="match status" value="1"/>
</dbReference>
<evidence type="ECO:0000256" key="2">
    <source>
        <dbReference type="ARBA" id="ARBA00022649"/>
    </source>
</evidence>